<comment type="caution">
    <text evidence="3">The sequence shown here is derived from an EMBL/GenBank/DDBJ whole genome shotgun (WGS) entry which is preliminary data.</text>
</comment>
<dbReference type="InterPro" id="IPR004843">
    <property type="entry name" value="Calcineurin-like_PHP"/>
</dbReference>
<dbReference type="EMBL" id="JAEOAQ010000007">
    <property type="protein sequence ID" value="KAG5417200.1"/>
    <property type="molecule type" value="Genomic_DNA"/>
</dbReference>
<evidence type="ECO:0000256" key="1">
    <source>
        <dbReference type="SAM" id="Phobius"/>
    </source>
</evidence>
<feature type="domain" description="Calcineurin-like phosphoesterase" evidence="2">
    <location>
        <begin position="299"/>
        <end position="557"/>
    </location>
</feature>
<keyword evidence="4" id="KW-1185">Reference proteome</keyword>
<feature type="transmembrane region" description="Helical" evidence="1">
    <location>
        <begin position="12"/>
        <end position="28"/>
    </location>
</feature>
<dbReference type="GO" id="GO:0004721">
    <property type="term" value="F:phosphoprotein phosphatase activity"/>
    <property type="evidence" value="ECO:0007669"/>
    <property type="project" value="TreeGrafter"/>
</dbReference>
<dbReference type="PANTHER" id="PTHR32440:SF0">
    <property type="entry name" value="PHOSPHATASE DCR2-RELATED"/>
    <property type="match status" value="1"/>
</dbReference>
<dbReference type="RefSeq" id="XP_067546316.1">
    <property type="nucleotide sequence ID" value="XM_067693946.1"/>
</dbReference>
<protein>
    <submittedName>
        <fullName evidence="3">DCR2</fullName>
    </submittedName>
</protein>
<dbReference type="InterPro" id="IPR029052">
    <property type="entry name" value="Metallo-depent_PP-like"/>
</dbReference>
<dbReference type="GeneID" id="93653462"/>
<sequence length="638" mass="71555">MKSPKRPRLNPIRIFFVVSFVCFIINVLCIANNNHIIDLDGWIERTFTTAPVTVTNKDDSYVLDISISGCIAYNFRNPNCGKPKSGDGKYGDLTAYGADWTQLDKDLCLGQSWFRKEVLWVKKIDHENYRKLLDKTQSSDEVVVDIAISDPENGILTVPDRILEDYSKQQLSSDASATLSTQEEVANGARVRENHINQSHASYVPTRAELANAGWEYRSNGVWLKYGSHHGKDAITAINVLFGQDAVEPRPNWTFLESSIKDVCSIVGYSAFLTFRRGPEIDYKKHYNKPLKMNENDEFKILQVADLHFSTGIGICFNAEPPSSTIGCRADPRTLEFINKILDIEQPDLVVLSGDQIFGYTAPDTETAALKAYSPFIERKIPFAAVLGNHDAEGSLPAKELMQLFADLPYSVGVVGPESIDGYGNYVTTVQGKSNSSVALAFYFVDSHDYSENKDEYPGYDWIKESQLKYMKEQAESIKEGISEFEKEKVKQNGHIQNKKHLSMAFFHIPLPEFKNTTETLVGTPREKSGSPLYNSGARDAFQEIGVKAISIGHDHCNDYCLLDKQQSPTEENQIWLCYAGGVGLGGYGCSGYERRTRTYVFNTAKGEIKSWKRAENEPEEKIDEQVLVSGGEIGNWF</sequence>
<dbReference type="Gene3D" id="3.60.21.10">
    <property type="match status" value="1"/>
</dbReference>
<organism evidence="3 4">
    <name type="scientific">Candida metapsilosis</name>
    <dbReference type="NCBI Taxonomy" id="273372"/>
    <lineage>
        <taxon>Eukaryota</taxon>
        <taxon>Fungi</taxon>
        <taxon>Dikarya</taxon>
        <taxon>Ascomycota</taxon>
        <taxon>Saccharomycotina</taxon>
        <taxon>Pichiomycetes</taxon>
        <taxon>Debaryomycetaceae</taxon>
        <taxon>Candida/Lodderomyces clade</taxon>
        <taxon>Candida</taxon>
    </lineage>
</organism>
<dbReference type="Proteomes" id="UP000669133">
    <property type="component" value="Unassembled WGS sequence"/>
</dbReference>
<gene>
    <name evidence="3" type="ORF">I9W82_004833</name>
</gene>
<evidence type="ECO:0000313" key="3">
    <source>
        <dbReference type="EMBL" id="KAG5417200.1"/>
    </source>
</evidence>
<name>A0A8H8D9T6_9ASCO</name>
<evidence type="ECO:0000313" key="4">
    <source>
        <dbReference type="Proteomes" id="UP000669133"/>
    </source>
</evidence>
<dbReference type="AlphaFoldDB" id="A0A8H8D9T6"/>
<dbReference type="CDD" id="cd07383">
    <property type="entry name" value="MPP_Dcr2"/>
    <property type="match status" value="1"/>
</dbReference>
<dbReference type="SUPFAM" id="SSF56300">
    <property type="entry name" value="Metallo-dependent phosphatases"/>
    <property type="match status" value="1"/>
</dbReference>
<reference evidence="3 4" key="1">
    <citation type="submission" date="2020-12" db="EMBL/GenBank/DDBJ databases">
        <title>Effect of drift, selection, and recombination on the evolution of hybrid genomes in Candida yeast pathogens.</title>
        <authorList>
            <person name="Mixao V."/>
            <person name="Ksiezopolska E."/>
            <person name="Saus E."/>
            <person name="Boekhout T."/>
            <person name="Gacser A."/>
            <person name="Gabaldon T."/>
        </authorList>
    </citation>
    <scope>NUCLEOTIDE SEQUENCE [LARGE SCALE GENOMIC DNA]</scope>
    <source>
        <strain evidence="3 4">BP57</strain>
    </source>
</reference>
<accession>A0A8H8D9T6</accession>
<dbReference type="PANTHER" id="PTHR32440">
    <property type="entry name" value="PHOSPHATASE DCR2-RELATED-RELATED"/>
    <property type="match status" value="1"/>
</dbReference>
<proteinExistence type="predicted"/>
<keyword evidence="1" id="KW-0472">Membrane</keyword>
<dbReference type="GO" id="GO:0005737">
    <property type="term" value="C:cytoplasm"/>
    <property type="evidence" value="ECO:0007669"/>
    <property type="project" value="TreeGrafter"/>
</dbReference>
<dbReference type="Pfam" id="PF00149">
    <property type="entry name" value="Metallophos"/>
    <property type="match status" value="1"/>
</dbReference>
<dbReference type="OrthoDB" id="783096at2759"/>
<keyword evidence="1" id="KW-0812">Transmembrane</keyword>
<evidence type="ECO:0000259" key="2">
    <source>
        <dbReference type="Pfam" id="PF00149"/>
    </source>
</evidence>
<keyword evidence="1" id="KW-1133">Transmembrane helix</keyword>